<comment type="function">
    <text evidence="17">Catalyzes the dehydration of the S-form of NAD(P)HX at the expense of ADP, which is converted to AMP. Together with NAD(P)HX epimerase, which catalyzes the epimerization of the S- and R-forms, the enzyme allows the repair of both epimers of NAD(P)HX, a damaged form of NAD(P)H that is a result of enzymatic or heat-dependent hydration.</text>
</comment>
<dbReference type="Proteomes" id="UP001225576">
    <property type="component" value="Unassembled WGS sequence"/>
</dbReference>
<feature type="binding site" evidence="18">
    <location>
        <position position="117"/>
    </location>
    <ligand>
        <name>K(+)</name>
        <dbReference type="ChEBI" id="CHEBI:29103"/>
    </ligand>
</feature>
<dbReference type="GO" id="GO:0052855">
    <property type="term" value="F:ADP-dependent NAD(P)H-hydrate dehydratase activity"/>
    <property type="evidence" value="ECO:0007669"/>
    <property type="project" value="UniProtKB-UniRule"/>
</dbReference>
<keyword evidence="10 17" id="KW-0520">NAD</keyword>
<feature type="binding site" evidence="17">
    <location>
        <position position="298"/>
    </location>
    <ligand>
        <name>(6S)-NADPHX</name>
        <dbReference type="ChEBI" id="CHEBI:64076"/>
    </ligand>
</feature>
<dbReference type="GO" id="GO:0110051">
    <property type="term" value="P:metabolite repair"/>
    <property type="evidence" value="ECO:0007669"/>
    <property type="project" value="TreeGrafter"/>
</dbReference>
<comment type="function">
    <text evidence="14 19">Bifunctional enzyme that catalyzes the epimerization of the S- and R-forms of NAD(P)HX and the dehydration of the S-form of NAD(P)HX at the expense of ADP, which is converted to AMP. This allows the repair of both epimers of NAD(P)HX, a damaged form of NAD(P)H that is a result of enzymatic or heat-dependent hydration.</text>
</comment>
<comment type="catalytic activity">
    <reaction evidence="2 18 19">
        <text>(6R)-NADPHX = (6S)-NADPHX</text>
        <dbReference type="Rhea" id="RHEA:32227"/>
        <dbReference type="ChEBI" id="CHEBI:64076"/>
        <dbReference type="ChEBI" id="CHEBI:64077"/>
        <dbReference type="EC" id="5.1.99.6"/>
    </reaction>
</comment>
<keyword evidence="6 17" id="KW-0547">Nucleotide-binding</keyword>
<dbReference type="OrthoDB" id="9806925at2"/>
<keyword evidence="7 17" id="KW-0067">ATP-binding</keyword>
<dbReference type="PANTHER" id="PTHR12592:SF0">
    <property type="entry name" value="ATP-DEPENDENT (S)-NAD(P)H-HYDRATE DEHYDRATASE"/>
    <property type="match status" value="1"/>
</dbReference>
<dbReference type="EMBL" id="JASPDQ010000005">
    <property type="protein sequence ID" value="MDK8601572.1"/>
    <property type="molecule type" value="Genomic_DNA"/>
</dbReference>
<dbReference type="GO" id="GO:0046872">
    <property type="term" value="F:metal ion binding"/>
    <property type="evidence" value="ECO:0007669"/>
    <property type="project" value="UniProtKB-UniRule"/>
</dbReference>
<feature type="binding site" evidence="18">
    <location>
        <position position="152"/>
    </location>
    <ligand>
        <name>(6S)-NADPHX</name>
        <dbReference type="ChEBI" id="CHEBI:64076"/>
    </ligand>
</feature>
<feature type="binding site" evidence="17">
    <location>
        <begin position="386"/>
        <end position="390"/>
    </location>
    <ligand>
        <name>AMP</name>
        <dbReference type="ChEBI" id="CHEBI:456215"/>
    </ligand>
</feature>
<comment type="similarity">
    <text evidence="4 19">In the C-terminal section; belongs to the NnrD/CARKD family.</text>
</comment>
<keyword evidence="12 17" id="KW-0456">Lyase</keyword>
<comment type="similarity">
    <text evidence="18">Belongs to the NnrE/AIBP family.</text>
</comment>
<evidence type="ECO:0000313" key="22">
    <source>
        <dbReference type="EMBL" id="KTF04000.1"/>
    </source>
</evidence>
<dbReference type="InterPro" id="IPR030677">
    <property type="entry name" value="Nnr"/>
</dbReference>
<comment type="function">
    <text evidence="18">Catalyzes the epimerization of the S- and R-forms of NAD(P)HX, a damaged form of NAD(P)H that is a result of enzymatic or heat-dependent hydration. This is a prerequisite for the S-specific NAD(P)H-hydrate dehydratase to allow the repair of both epimers of NAD(P)HX.</text>
</comment>
<dbReference type="Proteomes" id="UP000054404">
    <property type="component" value="Unassembled WGS sequence"/>
</dbReference>
<feature type="binding site" evidence="18">
    <location>
        <position position="155"/>
    </location>
    <ligand>
        <name>K(+)</name>
        <dbReference type="ChEBI" id="CHEBI:29103"/>
    </ligand>
</feature>
<feature type="binding site" evidence="17">
    <location>
        <position position="414"/>
    </location>
    <ligand>
        <name>AMP</name>
        <dbReference type="ChEBI" id="CHEBI:456215"/>
    </ligand>
</feature>
<evidence type="ECO:0000256" key="9">
    <source>
        <dbReference type="ARBA" id="ARBA00022958"/>
    </source>
</evidence>
<feature type="binding site" evidence="17">
    <location>
        <position position="343"/>
    </location>
    <ligand>
        <name>(6S)-NADPHX</name>
        <dbReference type="ChEBI" id="CHEBI:64076"/>
    </ligand>
</feature>
<comment type="cofactor">
    <cofactor evidence="18 19">
        <name>K(+)</name>
        <dbReference type="ChEBI" id="CHEBI:29103"/>
    </cofactor>
    <text evidence="18 19">Binds 1 potassium ion per subunit.</text>
</comment>
<keyword evidence="5 18" id="KW-0479">Metal-binding</keyword>
<dbReference type="GO" id="GO:0005524">
    <property type="term" value="F:ATP binding"/>
    <property type="evidence" value="ECO:0007669"/>
    <property type="project" value="UniProtKB-UniRule"/>
</dbReference>
<keyword evidence="24" id="KW-1185">Reference proteome</keyword>
<dbReference type="PIRSF" id="PIRSF017184">
    <property type="entry name" value="Nnr"/>
    <property type="match status" value="1"/>
</dbReference>
<dbReference type="HAMAP" id="MF_01966">
    <property type="entry name" value="NADHX_epimerase"/>
    <property type="match status" value="1"/>
</dbReference>
<evidence type="ECO:0000313" key="23">
    <source>
        <dbReference type="EMBL" id="MDK8601572.1"/>
    </source>
</evidence>
<dbReference type="PROSITE" id="PS51383">
    <property type="entry name" value="YJEF_C_3"/>
    <property type="match status" value="1"/>
</dbReference>
<evidence type="ECO:0000256" key="4">
    <source>
        <dbReference type="ARBA" id="ARBA00009524"/>
    </source>
</evidence>
<evidence type="ECO:0000259" key="21">
    <source>
        <dbReference type="PROSITE" id="PS51385"/>
    </source>
</evidence>
<keyword evidence="11 18" id="KW-0413">Isomerase</keyword>
<evidence type="ECO:0000256" key="12">
    <source>
        <dbReference type="ARBA" id="ARBA00023239"/>
    </source>
</evidence>
<comment type="catalytic activity">
    <reaction evidence="15 17 19">
        <text>(6S)-NADHX + ADP = AMP + phosphate + NADH + H(+)</text>
        <dbReference type="Rhea" id="RHEA:32223"/>
        <dbReference type="ChEBI" id="CHEBI:15378"/>
        <dbReference type="ChEBI" id="CHEBI:43474"/>
        <dbReference type="ChEBI" id="CHEBI:57945"/>
        <dbReference type="ChEBI" id="CHEBI:64074"/>
        <dbReference type="ChEBI" id="CHEBI:456215"/>
        <dbReference type="ChEBI" id="CHEBI:456216"/>
        <dbReference type="EC" id="4.2.1.136"/>
    </reaction>
</comment>
<organism evidence="22 24">
    <name type="scientific">Trueperella bernardiae</name>
    <dbReference type="NCBI Taxonomy" id="59561"/>
    <lineage>
        <taxon>Bacteria</taxon>
        <taxon>Bacillati</taxon>
        <taxon>Actinomycetota</taxon>
        <taxon>Actinomycetes</taxon>
        <taxon>Actinomycetales</taxon>
        <taxon>Actinomycetaceae</taxon>
        <taxon>Trueperella</taxon>
    </lineage>
</organism>
<dbReference type="EC" id="5.1.99.6" evidence="19"/>
<name>A0A0W1KK35_9ACTO</name>
<dbReference type="InterPro" id="IPR029056">
    <property type="entry name" value="Ribokinase-like"/>
</dbReference>
<evidence type="ECO:0000256" key="7">
    <source>
        <dbReference type="ARBA" id="ARBA00022840"/>
    </source>
</evidence>
<protein>
    <recommendedName>
        <fullName evidence="19">Bifunctional NAD(P)H-hydrate repair enzyme</fullName>
    </recommendedName>
    <alternativeName>
        <fullName evidence="19">Nicotinamide nucleotide repair protein</fullName>
    </alternativeName>
    <domain>
        <recommendedName>
            <fullName evidence="19">ADP-dependent (S)-NAD(P)H-hydrate dehydratase</fullName>
            <ecNumber evidence="19">4.2.1.136</ecNumber>
        </recommendedName>
        <alternativeName>
            <fullName evidence="19">ADP-dependent NAD(P)HX dehydratase</fullName>
        </alternativeName>
    </domain>
    <domain>
        <recommendedName>
            <fullName evidence="19">NAD(P)H-hydrate epimerase</fullName>
            <ecNumber evidence="19">5.1.99.6</ecNumber>
        </recommendedName>
    </domain>
</protein>
<dbReference type="HAMAP" id="MF_01965">
    <property type="entry name" value="NADHX_dehydratase"/>
    <property type="match status" value="1"/>
</dbReference>
<evidence type="ECO:0000256" key="19">
    <source>
        <dbReference type="PIRNR" id="PIRNR017184"/>
    </source>
</evidence>
<dbReference type="RefSeq" id="WP_070448058.1">
    <property type="nucleotide sequence ID" value="NZ_JASPDQ010000005.1"/>
</dbReference>
<evidence type="ECO:0000256" key="18">
    <source>
        <dbReference type="HAMAP-Rule" id="MF_01966"/>
    </source>
</evidence>
<feature type="domain" description="YjeF C-terminal" evidence="20">
    <location>
        <begin position="216"/>
        <end position="485"/>
    </location>
</feature>
<dbReference type="PATRIC" id="fig|59561.3.peg.965"/>
<dbReference type="Pfam" id="PF01256">
    <property type="entry name" value="Carb_kinase"/>
    <property type="match status" value="1"/>
</dbReference>
<feature type="binding site" evidence="18">
    <location>
        <position position="132"/>
    </location>
    <ligand>
        <name>(6S)-NADPHX</name>
        <dbReference type="ChEBI" id="CHEBI:64076"/>
    </ligand>
</feature>
<evidence type="ECO:0000256" key="6">
    <source>
        <dbReference type="ARBA" id="ARBA00022741"/>
    </source>
</evidence>
<comment type="similarity">
    <text evidence="3 19">In the N-terminal section; belongs to the NnrE/AIBP family.</text>
</comment>
<dbReference type="InterPro" id="IPR000631">
    <property type="entry name" value="CARKD"/>
</dbReference>
<comment type="subunit">
    <text evidence="17">Homotetramer.</text>
</comment>
<evidence type="ECO:0000256" key="11">
    <source>
        <dbReference type="ARBA" id="ARBA00023235"/>
    </source>
</evidence>
<evidence type="ECO:0000256" key="1">
    <source>
        <dbReference type="ARBA" id="ARBA00000013"/>
    </source>
</evidence>
<dbReference type="Gene3D" id="3.40.1190.20">
    <property type="match status" value="1"/>
</dbReference>
<dbReference type="AlphaFoldDB" id="A0A0W1KK35"/>
<evidence type="ECO:0000313" key="24">
    <source>
        <dbReference type="Proteomes" id="UP000054404"/>
    </source>
</evidence>
<dbReference type="EMBL" id="LNIZ01000004">
    <property type="protein sequence ID" value="KTF04000.1"/>
    <property type="molecule type" value="Genomic_DNA"/>
</dbReference>
<comment type="catalytic activity">
    <reaction evidence="16 17 19">
        <text>(6S)-NADPHX + ADP = AMP + phosphate + NADPH + H(+)</text>
        <dbReference type="Rhea" id="RHEA:32235"/>
        <dbReference type="ChEBI" id="CHEBI:15378"/>
        <dbReference type="ChEBI" id="CHEBI:43474"/>
        <dbReference type="ChEBI" id="CHEBI:57783"/>
        <dbReference type="ChEBI" id="CHEBI:64076"/>
        <dbReference type="ChEBI" id="CHEBI:456215"/>
        <dbReference type="ChEBI" id="CHEBI:456216"/>
        <dbReference type="EC" id="4.2.1.136"/>
    </reaction>
</comment>
<keyword evidence="13" id="KW-0511">Multifunctional enzyme</keyword>
<dbReference type="Pfam" id="PF03853">
    <property type="entry name" value="YjeF_N"/>
    <property type="match status" value="1"/>
</dbReference>
<feature type="binding site" evidence="18">
    <location>
        <position position="55"/>
    </location>
    <ligand>
        <name>K(+)</name>
        <dbReference type="ChEBI" id="CHEBI:29103"/>
    </ligand>
</feature>
<evidence type="ECO:0000256" key="8">
    <source>
        <dbReference type="ARBA" id="ARBA00022857"/>
    </source>
</evidence>
<dbReference type="InterPro" id="IPR036652">
    <property type="entry name" value="YjeF_N_dom_sf"/>
</dbReference>
<proteinExistence type="inferred from homology"/>
<reference evidence="22 24" key="1">
    <citation type="submission" date="2015-11" db="EMBL/GenBank/DDBJ databases">
        <title>Draft Genome Sequence of the Type Strain Trueperella bernardiae LCDC 89-0504T, Isolated from Blood Culture.</title>
        <authorList>
            <person name="Bernier A.-M."/>
            <person name="Bernard K."/>
        </authorList>
    </citation>
    <scope>NUCLEOTIDE SEQUENCE [LARGE SCALE GENOMIC DNA]</scope>
    <source>
        <strain evidence="22 24">LCDC 89-0504</strain>
    </source>
</reference>
<evidence type="ECO:0000256" key="2">
    <source>
        <dbReference type="ARBA" id="ARBA00000909"/>
    </source>
</evidence>
<comment type="catalytic activity">
    <reaction evidence="1 18 19">
        <text>(6R)-NADHX = (6S)-NADHX</text>
        <dbReference type="Rhea" id="RHEA:32215"/>
        <dbReference type="ChEBI" id="CHEBI:64074"/>
        <dbReference type="ChEBI" id="CHEBI:64075"/>
        <dbReference type="EC" id="5.1.99.6"/>
    </reaction>
</comment>
<comment type="similarity">
    <text evidence="17">Belongs to the NnrD/CARKD family.</text>
</comment>
<keyword evidence="9 18" id="KW-0630">Potassium</keyword>
<feature type="binding site" evidence="17">
    <location>
        <position position="251"/>
    </location>
    <ligand>
        <name>(6S)-NADPHX</name>
        <dbReference type="ChEBI" id="CHEBI:64076"/>
    </ligand>
</feature>
<gene>
    <name evidence="22" type="primary">nnr</name>
    <name evidence="17" type="synonym">nnrD</name>
    <name evidence="18" type="synonym">nnrE</name>
    <name evidence="22" type="ORF">AQZ59_00972</name>
    <name evidence="23" type="ORF">QP858_03745</name>
</gene>
<dbReference type="PROSITE" id="PS51385">
    <property type="entry name" value="YJEF_N"/>
    <property type="match status" value="1"/>
</dbReference>
<dbReference type="CDD" id="cd01171">
    <property type="entry name" value="YXKO-related"/>
    <property type="match status" value="1"/>
</dbReference>
<evidence type="ECO:0000256" key="17">
    <source>
        <dbReference type="HAMAP-Rule" id="MF_01965"/>
    </source>
</evidence>
<evidence type="ECO:0000256" key="15">
    <source>
        <dbReference type="ARBA" id="ARBA00048238"/>
    </source>
</evidence>
<dbReference type="SUPFAM" id="SSF53613">
    <property type="entry name" value="Ribokinase-like"/>
    <property type="match status" value="1"/>
</dbReference>
<dbReference type="InterPro" id="IPR004443">
    <property type="entry name" value="YjeF_N_dom"/>
</dbReference>
<sequence>MDQAFAADVVRRAEEPLLASGVPLMDRASYALATKVATLRLPGERALALVGRGNNGGDALFAAAYLTRRGVSVSAAIAGDVHAEGLAAARRAGVQICEIDGVAALREIARGADIWIDGLLGIGACGPIREPYASWIRVLNEERAGRIVVAVDVPSGVAADDADLHGPVLCADLTLAMGCLKPAHLLPPARYACGAVEVVELGLGPHLGEPAARQLTDADVAGLWRVPGREDHKYTRGVVGLLTGSRDYPGAGVLSAAGALGGGPGMVRYLGSSPDVMAAHPEVVPGEGRVQAWVIGSGLTDLEGAGEVFEQALAEGLPVVLDAGAIALVYDRELPTRVVLTPHAGELAELMSAISGEEWDRTRVESAPVRAAREAAARTGATVVAKFATTIIAGPGALYAQSGAPGWAGTAGSGDVLAGLTGTILAAHADALARDPGLTTLYAAAAVHVHARAAARAAGTTGGQVGHPITATDIARKLASTIGSMND</sequence>
<evidence type="ECO:0000256" key="10">
    <source>
        <dbReference type="ARBA" id="ARBA00023027"/>
    </source>
</evidence>
<reference evidence="23" key="2">
    <citation type="submission" date="2023-05" db="EMBL/GenBank/DDBJ databases">
        <title>Genomic Catalog of Human Bladder Bacteria.</title>
        <authorList>
            <person name="Du J."/>
        </authorList>
    </citation>
    <scope>NUCLEOTIDE SEQUENCE</scope>
    <source>
        <strain evidence="23">UMB1304A</strain>
    </source>
</reference>
<comment type="cofactor">
    <cofactor evidence="17">
        <name>Mg(2+)</name>
        <dbReference type="ChEBI" id="CHEBI:18420"/>
    </cofactor>
</comment>
<evidence type="ECO:0000256" key="14">
    <source>
        <dbReference type="ARBA" id="ARBA00025153"/>
    </source>
</evidence>
<comment type="caution">
    <text evidence="22">The sequence shown here is derived from an EMBL/GenBank/DDBJ whole genome shotgun (WGS) entry which is preliminary data.</text>
</comment>
<evidence type="ECO:0000256" key="3">
    <source>
        <dbReference type="ARBA" id="ARBA00006001"/>
    </source>
</evidence>
<dbReference type="GO" id="GO:0052856">
    <property type="term" value="F:NAD(P)HX epimerase activity"/>
    <property type="evidence" value="ECO:0007669"/>
    <property type="project" value="UniProtKB-UniRule"/>
</dbReference>
<dbReference type="STRING" id="59561.AQZ59_00972"/>
<feature type="binding site" evidence="18">
    <location>
        <begin position="54"/>
        <end position="58"/>
    </location>
    <ligand>
        <name>(6S)-NADPHX</name>
        <dbReference type="ChEBI" id="CHEBI:64076"/>
    </ligand>
</feature>
<dbReference type="EC" id="4.2.1.136" evidence="19"/>
<evidence type="ECO:0000256" key="13">
    <source>
        <dbReference type="ARBA" id="ARBA00023268"/>
    </source>
</evidence>
<evidence type="ECO:0000259" key="20">
    <source>
        <dbReference type="PROSITE" id="PS51383"/>
    </source>
</evidence>
<dbReference type="PANTHER" id="PTHR12592">
    <property type="entry name" value="ATP-DEPENDENT (S)-NAD(P)H-HYDRATE DEHYDRATASE FAMILY MEMBER"/>
    <property type="match status" value="1"/>
</dbReference>
<feature type="binding site" evidence="17">
    <location>
        <position position="415"/>
    </location>
    <ligand>
        <name>(6S)-NADPHX</name>
        <dbReference type="ChEBI" id="CHEBI:64076"/>
    </ligand>
</feature>
<evidence type="ECO:0000256" key="5">
    <source>
        <dbReference type="ARBA" id="ARBA00022723"/>
    </source>
</evidence>
<keyword evidence="8 17" id="KW-0521">NADP</keyword>
<feature type="binding site" evidence="18">
    <location>
        <begin position="121"/>
        <end position="127"/>
    </location>
    <ligand>
        <name>(6S)-NADPHX</name>
        <dbReference type="ChEBI" id="CHEBI:64076"/>
    </ligand>
</feature>
<dbReference type="SUPFAM" id="SSF64153">
    <property type="entry name" value="YjeF N-terminal domain-like"/>
    <property type="match status" value="1"/>
</dbReference>
<evidence type="ECO:0000256" key="16">
    <source>
        <dbReference type="ARBA" id="ARBA00049209"/>
    </source>
</evidence>
<accession>A0A0W1KK35</accession>
<dbReference type="GO" id="GO:0046496">
    <property type="term" value="P:nicotinamide nucleotide metabolic process"/>
    <property type="evidence" value="ECO:0007669"/>
    <property type="project" value="UniProtKB-UniRule"/>
</dbReference>
<dbReference type="Gene3D" id="3.40.50.10260">
    <property type="entry name" value="YjeF N-terminal domain"/>
    <property type="match status" value="1"/>
</dbReference>
<feature type="domain" description="YjeF N-terminal" evidence="21">
    <location>
        <begin position="6"/>
        <end position="209"/>
    </location>
</feature>